<accession>A0A238JY78</accession>
<keyword evidence="1" id="KW-0732">Signal</keyword>
<protein>
    <recommendedName>
        <fullName evidence="4">Lipoprotein</fullName>
    </recommendedName>
</protein>
<evidence type="ECO:0000256" key="1">
    <source>
        <dbReference type="SAM" id="SignalP"/>
    </source>
</evidence>
<evidence type="ECO:0008006" key="4">
    <source>
        <dbReference type="Google" id="ProtNLM"/>
    </source>
</evidence>
<dbReference type="OrthoDB" id="7874348at2"/>
<evidence type="ECO:0000313" key="2">
    <source>
        <dbReference type="EMBL" id="SMX35605.1"/>
    </source>
</evidence>
<evidence type="ECO:0000313" key="3">
    <source>
        <dbReference type="Proteomes" id="UP000220836"/>
    </source>
</evidence>
<dbReference type="AlphaFoldDB" id="A0A238JY78"/>
<keyword evidence="3" id="KW-1185">Reference proteome</keyword>
<dbReference type="Gene3D" id="2.40.128.10">
    <property type="match status" value="1"/>
</dbReference>
<dbReference type="PROSITE" id="PS51257">
    <property type="entry name" value="PROKAR_LIPOPROTEIN"/>
    <property type="match status" value="1"/>
</dbReference>
<dbReference type="EMBL" id="FXYH01000002">
    <property type="protein sequence ID" value="SMX35605.1"/>
    <property type="molecule type" value="Genomic_DNA"/>
</dbReference>
<dbReference type="RefSeq" id="WP_141467945.1">
    <property type="nucleotide sequence ID" value="NZ_FXYH01000002.1"/>
</dbReference>
<name>A0A238JY78_9RHOB</name>
<reference evidence="2 3" key="1">
    <citation type="submission" date="2017-05" db="EMBL/GenBank/DDBJ databases">
        <authorList>
            <person name="Song R."/>
            <person name="Chenine A.L."/>
            <person name="Ruprecht R.M."/>
        </authorList>
    </citation>
    <scope>NUCLEOTIDE SEQUENCE [LARGE SCALE GENOMIC DNA]</scope>
    <source>
        <strain evidence="2 3">CECT 8663</strain>
    </source>
</reference>
<proteinExistence type="predicted"/>
<sequence>MKHLAFTLAALSLSACQIADPSGGVLEVPKDYNPQALVGRTLIHEDGNLTVNPDGTIGGEIQGTWEIQGPDWCRTITKPEKYAGTVCRPVSVTGNTATFVREDGYVYTMTLK</sequence>
<feature type="chain" id="PRO_5012172704" description="Lipoprotein" evidence="1">
    <location>
        <begin position="20"/>
        <end position="112"/>
    </location>
</feature>
<dbReference type="Proteomes" id="UP000220836">
    <property type="component" value="Unassembled WGS sequence"/>
</dbReference>
<feature type="signal peptide" evidence="1">
    <location>
        <begin position="1"/>
        <end position="19"/>
    </location>
</feature>
<organism evidence="2 3">
    <name type="scientific">Pelagimonas varians</name>
    <dbReference type="NCBI Taxonomy" id="696760"/>
    <lineage>
        <taxon>Bacteria</taxon>
        <taxon>Pseudomonadati</taxon>
        <taxon>Pseudomonadota</taxon>
        <taxon>Alphaproteobacteria</taxon>
        <taxon>Rhodobacterales</taxon>
        <taxon>Roseobacteraceae</taxon>
        <taxon>Pelagimonas</taxon>
    </lineage>
</organism>
<gene>
    <name evidence="2" type="ORF">PEV8663_00531</name>
</gene>